<dbReference type="AlphaFoldDB" id="A0A5B8V7H6"/>
<dbReference type="EMBL" id="CP042435">
    <property type="protein sequence ID" value="QEC66741.1"/>
    <property type="molecule type" value="Genomic_DNA"/>
</dbReference>
<evidence type="ECO:0000313" key="1">
    <source>
        <dbReference type="EMBL" id="QEC66741.1"/>
    </source>
</evidence>
<dbReference type="Proteomes" id="UP000321533">
    <property type="component" value="Chromosome"/>
</dbReference>
<sequence length="151" mass="17088">MKKYVLMLSVILLITGTAFYKPIKEKIQEKPVDKNISFAIYKGADYTAKVYDCTYVQVQVTVEKVRDDKCTVVWDKTFDEKLLKQYPTAKNAIAEQINITGVFEKKEHLQVKYVLTYNSKGTELQMQGENVIADSANISALSPKGQLALVL</sequence>
<dbReference type="KEGG" id="pgin:FRZ67_05270"/>
<proteinExistence type="predicted"/>
<name>A0A5B8V7H6_9BACT</name>
<protein>
    <submittedName>
        <fullName evidence="1">Uncharacterized protein</fullName>
    </submittedName>
</protein>
<dbReference type="RefSeq" id="WP_147188541.1">
    <property type="nucleotide sequence ID" value="NZ_CP042435.1"/>
</dbReference>
<organism evidence="1 2">
    <name type="scientific">Panacibacter ginsenosidivorans</name>
    <dbReference type="NCBI Taxonomy" id="1813871"/>
    <lineage>
        <taxon>Bacteria</taxon>
        <taxon>Pseudomonadati</taxon>
        <taxon>Bacteroidota</taxon>
        <taxon>Chitinophagia</taxon>
        <taxon>Chitinophagales</taxon>
        <taxon>Chitinophagaceae</taxon>
        <taxon>Panacibacter</taxon>
    </lineage>
</organism>
<gene>
    <name evidence="1" type="ORF">FRZ67_05270</name>
</gene>
<reference evidence="1 2" key="1">
    <citation type="journal article" date="2016" name="Int. J. Syst. Evol. Microbiol.">
        <title>Panacibacter ginsenosidivorans gen. nov., sp. nov., with ginsenoside converting activity isolated from soil of a ginseng field.</title>
        <authorList>
            <person name="Siddiqi M.Z."/>
            <person name="Muhammad Shafi S."/>
            <person name="Choi K.D."/>
            <person name="Im W.T."/>
        </authorList>
    </citation>
    <scope>NUCLEOTIDE SEQUENCE [LARGE SCALE GENOMIC DNA]</scope>
    <source>
        <strain evidence="1 2">Gsoil1550</strain>
    </source>
</reference>
<accession>A0A5B8V7H6</accession>
<keyword evidence="2" id="KW-1185">Reference proteome</keyword>
<evidence type="ECO:0000313" key="2">
    <source>
        <dbReference type="Proteomes" id="UP000321533"/>
    </source>
</evidence>
<dbReference type="OrthoDB" id="9904896at2"/>